<feature type="transmembrane region" description="Helical" evidence="6">
    <location>
        <begin position="408"/>
        <end position="425"/>
    </location>
</feature>
<dbReference type="RefSeq" id="WP_149683138.1">
    <property type="nucleotide sequence ID" value="NZ_FNBI01000007.1"/>
</dbReference>
<sequence length="440" mass="45307">MATGEATLKRDVGVIGVVTFGAGTAIGVSIFSVLQPAAQVAGSGLLVAMVFAALPMLLFAIAYSYLASAVPVSGASYEWPRRFLHPFAGFAIVWMRILANVSALVVLGQVLANYLSMVVQVPAKPMMFVALTGIFSLNLFGVGVSAKLQSLLMVLLLAVLALFVASGATVASASMIGPVTASGGAAIAACVPLMISLFLGIEAAVEIGDEVRNPRRTIPLGIAGAIALTVLVYGSVAATALGVVGPEELAASKAPLLDAAAVPLGHLAVPLIVGAAAISILKTMNAIALVFSRSLFAMARTDILPARLAAVHARFHTPYLAVVLAYGLAVLGLLLPSSLVFLLLAVNIPTMLKYAACSLSAVRVASRHPELHSDTPTFTPRTIRIVGTSGTIAALIIMVAGVGADVRPYGLVAAWLGVGVLYWLVRNAALNKRASRRDGR</sequence>
<dbReference type="PANTHER" id="PTHR42770">
    <property type="entry name" value="AMINO ACID TRANSPORTER-RELATED"/>
    <property type="match status" value="1"/>
</dbReference>
<gene>
    <name evidence="7" type="ORF">GQR91_18765</name>
    <name evidence="8" type="ORF">SAMN05216557_107150</name>
</gene>
<organism evidence="8 9">
    <name type="scientific">Sphingomonas carotinifaciens</name>
    <dbReference type="NCBI Taxonomy" id="1166323"/>
    <lineage>
        <taxon>Bacteria</taxon>
        <taxon>Pseudomonadati</taxon>
        <taxon>Pseudomonadota</taxon>
        <taxon>Alphaproteobacteria</taxon>
        <taxon>Sphingomonadales</taxon>
        <taxon>Sphingomonadaceae</taxon>
        <taxon>Sphingomonas</taxon>
    </lineage>
</organism>
<proteinExistence type="predicted"/>
<feature type="transmembrane region" description="Helical" evidence="6">
    <location>
        <begin position="264"/>
        <end position="291"/>
    </location>
</feature>
<name>A0A1G7PZV0_9SPHN</name>
<evidence type="ECO:0000313" key="8">
    <source>
        <dbReference type="EMBL" id="SDF91786.1"/>
    </source>
</evidence>
<dbReference type="PIRSF" id="PIRSF006060">
    <property type="entry name" value="AA_transporter"/>
    <property type="match status" value="1"/>
</dbReference>
<dbReference type="AlphaFoldDB" id="A0A1G7PZV0"/>
<evidence type="ECO:0000256" key="5">
    <source>
        <dbReference type="ARBA" id="ARBA00023136"/>
    </source>
</evidence>
<evidence type="ECO:0000313" key="7">
    <source>
        <dbReference type="EMBL" id="MWC45661.1"/>
    </source>
</evidence>
<dbReference type="Gene3D" id="1.20.1740.10">
    <property type="entry name" value="Amino acid/polyamine transporter I"/>
    <property type="match status" value="1"/>
</dbReference>
<evidence type="ECO:0000256" key="2">
    <source>
        <dbReference type="ARBA" id="ARBA00022475"/>
    </source>
</evidence>
<dbReference type="InterPro" id="IPR002293">
    <property type="entry name" value="AA/rel_permease1"/>
</dbReference>
<feature type="transmembrane region" description="Helical" evidence="6">
    <location>
        <begin position="383"/>
        <end position="402"/>
    </location>
</feature>
<comment type="subcellular location">
    <subcellularLocation>
        <location evidence="1">Cell membrane</location>
        <topology evidence="1">Multi-pass membrane protein</topology>
    </subcellularLocation>
</comment>
<dbReference type="EMBL" id="WSUT01000007">
    <property type="protein sequence ID" value="MWC45661.1"/>
    <property type="molecule type" value="Genomic_DNA"/>
</dbReference>
<dbReference type="GO" id="GO:0022857">
    <property type="term" value="F:transmembrane transporter activity"/>
    <property type="evidence" value="ECO:0007669"/>
    <property type="project" value="InterPro"/>
</dbReference>
<feature type="transmembrane region" description="Helical" evidence="6">
    <location>
        <begin position="87"/>
        <end position="114"/>
    </location>
</feature>
<dbReference type="OrthoDB" id="9762947at2"/>
<feature type="transmembrane region" description="Helical" evidence="6">
    <location>
        <begin position="40"/>
        <end position="66"/>
    </location>
</feature>
<reference evidence="8 9" key="1">
    <citation type="submission" date="2016-10" db="EMBL/GenBank/DDBJ databases">
        <authorList>
            <person name="Varghese N."/>
            <person name="Submissions S."/>
        </authorList>
    </citation>
    <scope>NUCLEOTIDE SEQUENCE [LARGE SCALE GENOMIC DNA]</scope>
    <source>
        <strain evidence="8 9">S7-754</strain>
    </source>
</reference>
<evidence type="ECO:0000256" key="6">
    <source>
        <dbReference type="SAM" id="Phobius"/>
    </source>
</evidence>
<feature type="transmembrane region" description="Helical" evidence="6">
    <location>
        <begin position="151"/>
        <end position="173"/>
    </location>
</feature>
<keyword evidence="4 6" id="KW-1133">Transmembrane helix</keyword>
<dbReference type="PANTHER" id="PTHR42770:SF7">
    <property type="entry name" value="MEMBRANE PROTEIN"/>
    <property type="match status" value="1"/>
</dbReference>
<accession>A0A1G7PZV0</accession>
<evidence type="ECO:0000256" key="1">
    <source>
        <dbReference type="ARBA" id="ARBA00004651"/>
    </source>
</evidence>
<dbReference type="Pfam" id="PF13520">
    <property type="entry name" value="AA_permease_2"/>
    <property type="match status" value="1"/>
</dbReference>
<evidence type="ECO:0000313" key="9">
    <source>
        <dbReference type="Proteomes" id="UP000323502"/>
    </source>
</evidence>
<protein>
    <submittedName>
        <fullName evidence="7">Amino acid permease</fullName>
    </submittedName>
    <submittedName>
        <fullName evidence="8">Amino acid/polyamine/organocation transporter, APC superfamily</fullName>
    </submittedName>
</protein>
<dbReference type="Proteomes" id="UP000436801">
    <property type="component" value="Unassembled WGS sequence"/>
</dbReference>
<keyword evidence="5 6" id="KW-0472">Membrane</keyword>
<keyword evidence="3 6" id="KW-0812">Transmembrane</keyword>
<reference evidence="7 10" key="2">
    <citation type="submission" date="2019-12" db="EMBL/GenBank/DDBJ databases">
        <authorList>
            <person name="Zheng J."/>
        </authorList>
    </citation>
    <scope>NUCLEOTIDE SEQUENCE [LARGE SCALE GENOMIC DNA]</scope>
    <source>
        <strain evidence="7 10">DSM 27347</strain>
    </source>
</reference>
<keyword evidence="2" id="KW-1003">Cell membrane</keyword>
<dbReference type="InterPro" id="IPR050367">
    <property type="entry name" value="APC_superfamily"/>
</dbReference>
<feature type="transmembrane region" description="Helical" evidence="6">
    <location>
        <begin position="12"/>
        <end position="34"/>
    </location>
</feature>
<dbReference type="EMBL" id="FNBI01000007">
    <property type="protein sequence ID" value="SDF91786.1"/>
    <property type="molecule type" value="Genomic_DNA"/>
</dbReference>
<feature type="transmembrane region" description="Helical" evidence="6">
    <location>
        <begin position="126"/>
        <end position="144"/>
    </location>
</feature>
<feature type="transmembrane region" description="Helical" evidence="6">
    <location>
        <begin position="317"/>
        <end position="335"/>
    </location>
</feature>
<evidence type="ECO:0000313" key="10">
    <source>
        <dbReference type="Proteomes" id="UP000436801"/>
    </source>
</evidence>
<feature type="transmembrane region" description="Helical" evidence="6">
    <location>
        <begin position="185"/>
        <end position="205"/>
    </location>
</feature>
<dbReference type="Proteomes" id="UP000323502">
    <property type="component" value="Unassembled WGS sequence"/>
</dbReference>
<dbReference type="GO" id="GO:0005886">
    <property type="term" value="C:plasma membrane"/>
    <property type="evidence" value="ECO:0007669"/>
    <property type="project" value="UniProtKB-SubCell"/>
</dbReference>
<evidence type="ECO:0000256" key="3">
    <source>
        <dbReference type="ARBA" id="ARBA00022692"/>
    </source>
</evidence>
<feature type="transmembrane region" description="Helical" evidence="6">
    <location>
        <begin position="217"/>
        <end position="244"/>
    </location>
</feature>
<keyword evidence="9" id="KW-1185">Reference proteome</keyword>
<evidence type="ECO:0000256" key="4">
    <source>
        <dbReference type="ARBA" id="ARBA00022989"/>
    </source>
</evidence>